<gene>
    <name evidence="3" type="primary">LOC111084545</name>
</gene>
<dbReference type="GeneID" id="111084545"/>
<feature type="region of interest" description="Disordered" evidence="1">
    <location>
        <begin position="119"/>
        <end position="160"/>
    </location>
</feature>
<reference evidence="3" key="1">
    <citation type="submission" date="2025-08" db="UniProtKB">
        <authorList>
            <consortium name="RefSeq"/>
        </authorList>
    </citation>
    <scope>IDENTIFICATION</scope>
    <source>
        <tissue evidence="3">Muscle</tissue>
    </source>
</reference>
<dbReference type="Proteomes" id="UP000694941">
    <property type="component" value="Unplaced"/>
</dbReference>
<feature type="compositionally biased region" description="Basic and acidic residues" evidence="1">
    <location>
        <begin position="126"/>
        <end position="160"/>
    </location>
</feature>
<proteinExistence type="predicted"/>
<evidence type="ECO:0000256" key="1">
    <source>
        <dbReference type="SAM" id="MobiDB-lite"/>
    </source>
</evidence>
<feature type="region of interest" description="Disordered" evidence="1">
    <location>
        <begin position="1"/>
        <end position="29"/>
    </location>
</feature>
<evidence type="ECO:0000313" key="3">
    <source>
        <dbReference type="RefSeq" id="XP_022236939.1"/>
    </source>
</evidence>
<evidence type="ECO:0000313" key="2">
    <source>
        <dbReference type="Proteomes" id="UP000694941"/>
    </source>
</evidence>
<name>A0ABM1RZY4_LIMPO</name>
<protein>
    <submittedName>
        <fullName evidence="3">Uncharacterized protein LOC111084545</fullName>
    </submittedName>
</protein>
<organism evidence="2 3">
    <name type="scientific">Limulus polyphemus</name>
    <name type="common">Atlantic horseshoe crab</name>
    <dbReference type="NCBI Taxonomy" id="6850"/>
    <lineage>
        <taxon>Eukaryota</taxon>
        <taxon>Metazoa</taxon>
        <taxon>Ecdysozoa</taxon>
        <taxon>Arthropoda</taxon>
        <taxon>Chelicerata</taxon>
        <taxon>Merostomata</taxon>
        <taxon>Xiphosura</taxon>
        <taxon>Limulidae</taxon>
        <taxon>Limulus</taxon>
    </lineage>
</organism>
<sequence length="160" mass="18488">MKKKDEQTITEEKHEDTSEDKKRMFNEIKPSKKSKMVSIVAKMGEIYNNIQTQTTTDTKSLPHRIRTIKKIKLLDGTIKKQDNVKDDVKQTVTTFLKNRLRYSSVNKGNKVLNDVVKSQHLPPSNDVRKKQVLRVDDVEKTKDGYAARETTGDRAETKKQ</sequence>
<accession>A0ABM1RZY4</accession>
<dbReference type="RefSeq" id="XP_022236939.1">
    <property type="nucleotide sequence ID" value="XM_022381231.1"/>
</dbReference>
<feature type="non-terminal residue" evidence="3">
    <location>
        <position position="160"/>
    </location>
</feature>
<keyword evidence="2" id="KW-1185">Reference proteome</keyword>